<dbReference type="PANTHER" id="PTHR36566">
    <property type="entry name" value="NICKEL INSERTION PROTEIN-RELATED"/>
    <property type="match status" value="1"/>
</dbReference>
<comment type="caution">
    <text evidence="2">The sequence shown here is derived from an EMBL/GenBank/DDBJ whole genome shotgun (WGS) entry which is preliminary data.</text>
</comment>
<name>A0ABV7CSH8_9BACI</name>
<dbReference type="GO" id="GO:0016829">
    <property type="term" value="F:lyase activity"/>
    <property type="evidence" value="ECO:0007669"/>
    <property type="project" value="UniProtKB-KW"/>
</dbReference>
<gene>
    <name evidence="2" type="primary">larC</name>
    <name evidence="2" type="ORF">ACFOGI_03760</name>
</gene>
<dbReference type="InterPro" id="IPR002822">
    <property type="entry name" value="Ni_insertion"/>
</dbReference>
<evidence type="ECO:0000313" key="2">
    <source>
        <dbReference type="EMBL" id="MFC3039354.1"/>
    </source>
</evidence>
<keyword evidence="2" id="KW-0456">Lyase</keyword>
<accession>A0ABV7CSH8</accession>
<sequence>MEREHPPNNEHLDTEMIKLEVNLDDTPGEWLGYVMDVLFKAGANDVFYTPIYMKKNRPGVLLQLLCARRDLEKMEEIVLNETTTLGIRYYPLTVHRMERTFTRVDTDWGPVTVKLGINHGRVFQRSPEFEDCRKIAVREGIPLKEVYQQVWQRVGSESEW</sequence>
<dbReference type="Proteomes" id="UP001595279">
    <property type="component" value="Unassembled WGS sequence"/>
</dbReference>
<dbReference type="EC" id="4.99.1.12" evidence="2"/>
<dbReference type="Gene3D" id="3.10.20.300">
    <property type="entry name" value="mk0293 like domain"/>
    <property type="match status" value="1"/>
</dbReference>
<dbReference type="RefSeq" id="WP_390268628.1">
    <property type="nucleotide sequence ID" value="NZ_JBHRSA010000009.1"/>
</dbReference>
<protein>
    <submittedName>
        <fullName evidence="2">Nickel insertion protein</fullName>
        <ecNumber evidence="2">4.99.1.12</ecNumber>
    </submittedName>
</protein>
<reference evidence="3" key="1">
    <citation type="journal article" date="2019" name="Int. J. Syst. Evol. Microbiol.">
        <title>The Global Catalogue of Microorganisms (GCM) 10K type strain sequencing project: providing services to taxonomists for standard genome sequencing and annotation.</title>
        <authorList>
            <consortium name="The Broad Institute Genomics Platform"/>
            <consortium name="The Broad Institute Genome Sequencing Center for Infectious Disease"/>
            <person name="Wu L."/>
            <person name="Ma J."/>
        </authorList>
    </citation>
    <scope>NUCLEOTIDE SEQUENCE [LARGE SCALE GENOMIC DNA]</scope>
    <source>
        <strain evidence="3">KCTC 13128</strain>
    </source>
</reference>
<dbReference type="Pfam" id="PF01969">
    <property type="entry name" value="Ni_insertion"/>
    <property type="match status" value="1"/>
</dbReference>
<dbReference type="PANTHER" id="PTHR36566:SF1">
    <property type="entry name" value="PYRIDINIUM-3,5-BISTHIOCARBOXYLIC ACID MONONUCLEOTIDE NICKEL INSERTION PROTEIN"/>
    <property type="match status" value="1"/>
</dbReference>
<evidence type="ECO:0000313" key="3">
    <source>
        <dbReference type="Proteomes" id="UP001595279"/>
    </source>
</evidence>
<evidence type="ECO:0000256" key="1">
    <source>
        <dbReference type="ARBA" id="ARBA00022596"/>
    </source>
</evidence>
<proteinExistence type="predicted"/>
<organism evidence="2 3">
    <name type="scientific">Virgibacillus xinjiangensis</name>
    <dbReference type="NCBI Taxonomy" id="393090"/>
    <lineage>
        <taxon>Bacteria</taxon>
        <taxon>Bacillati</taxon>
        <taxon>Bacillota</taxon>
        <taxon>Bacilli</taxon>
        <taxon>Bacillales</taxon>
        <taxon>Bacillaceae</taxon>
        <taxon>Virgibacillus</taxon>
    </lineage>
</organism>
<dbReference type="Gene3D" id="3.30.70.1380">
    <property type="entry name" value="Transcriptional regulatory protein pf0864 domain like"/>
    <property type="match status" value="1"/>
</dbReference>
<dbReference type="EMBL" id="JBHRSA010000009">
    <property type="protein sequence ID" value="MFC3039354.1"/>
    <property type="molecule type" value="Genomic_DNA"/>
</dbReference>
<keyword evidence="1" id="KW-0533">Nickel</keyword>
<keyword evidence="3" id="KW-1185">Reference proteome</keyword>